<accession>A0A4Z2GN28</accession>
<dbReference type="AlphaFoldDB" id="A0A4Z2GN28"/>
<dbReference type="EMBL" id="SRLO01000479">
    <property type="protein sequence ID" value="TNN54625.1"/>
    <property type="molecule type" value="Genomic_DNA"/>
</dbReference>
<reference evidence="2 3" key="1">
    <citation type="submission" date="2019-03" db="EMBL/GenBank/DDBJ databases">
        <title>First draft genome of Liparis tanakae, snailfish: a comprehensive survey of snailfish specific genes.</title>
        <authorList>
            <person name="Kim W."/>
            <person name="Song I."/>
            <person name="Jeong J.-H."/>
            <person name="Kim D."/>
            <person name="Kim S."/>
            <person name="Ryu S."/>
            <person name="Song J.Y."/>
            <person name="Lee S.K."/>
        </authorList>
    </citation>
    <scope>NUCLEOTIDE SEQUENCE [LARGE SCALE GENOMIC DNA]</scope>
    <source>
        <tissue evidence="2">Muscle</tissue>
    </source>
</reference>
<organism evidence="2 3">
    <name type="scientific">Liparis tanakae</name>
    <name type="common">Tanaka's snailfish</name>
    <dbReference type="NCBI Taxonomy" id="230148"/>
    <lineage>
        <taxon>Eukaryota</taxon>
        <taxon>Metazoa</taxon>
        <taxon>Chordata</taxon>
        <taxon>Craniata</taxon>
        <taxon>Vertebrata</taxon>
        <taxon>Euteleostomi</taxon>
        <taxon>Actinopterygii</taxon>
        <taxon>Neopterygii</taxon>
        <taxon>Teleostei</taxon>
        <taxon>Neoteleostei</taxon>
        <taxon>Acanthomorphata</taxon>
        <taxon>Eupercaria</taxon>
        <taxon>Perciformes</taxon>
        <taxon>Cottioidei</taxon>
        <taxon>Cottales</taxon>
        <taxon>Liparidae</taxon>
        <taxon>Liparis</taxon>
    </lineage>
</organism>
<dbReference type="Proteomes" id="UP000314294">
    <property type="component" value="Unassembled WGS sequence"/>
</dbReference>
<feature type="region of interest" description="Disordered" evidence="1">
    <location>
        <begin position="1"/>
        <end position="23"/>
    </location>
</feature>
<comment type="caution">
    <text evidence="2">The sequence shown here is derived from an EMBL/GenBank/DDBJ whole genome shotgun (WGS) entry which is preliminary data.</text>
</comment>
<proteinExistence type="predicted"/>
<sequence>MVRKRRDWCGGNGEEEGPVRKDWHPCDIKAPTAQLTMASIDSQLFVSDPDSRKFLEFPLKFTFRLM</sequence>
<keyword evidence="3" id="KW-1185">Reference proteome</keyword>
<gene>
    <name evidence="2" type="ORF">EYF80_035187</name>
</gene>
<evidence type="ECO:0000256" key="1">
    <source>
        <dbReference type="SAM" id="MobiDB-lite"/>
    </source>
</evidence>
<evidence type="ECO:0000313" key="3">
    <source>
        <dbReference type="Proteomes" id="UP000314294"/>
    </source>
</evidence>
<name>A0A4Z2GN28_9TELE</name>
<protein>
    <submittedName>
        <fullName evidence="2">Uncharacterized protein</fullName>
    </submittedName>
</protein>
<evidence type="ECO:0000313" key="2">
    <source>
        <dbReference type="EMBL" id="TNN54625.1"/>
    </source>
</evidence>